<dbReference type="InterPro" id="IPR007742">
    <property type="entry name" value="NosD_dom"/>
</dbReference>
<dbReference type="InterPro" id="IPR006626">
    <property type="entry name" value="PbH1"/>
</dbReference>
<dbReference type="EMBL" id="CAJVAS010000012">
    <property type="protein sequence ID" value="CAG7629496.1"/>
    <property type="molecule type" value="Genomic_DNA"/>
</dbReference>
<dbReference type="Proteomes" id="UP000693672">
    <property type="component" value="Unassembled WGS sequence"/>
</dbReference>
<feature type="transmembrane region" description="Helical" evidence="4">
    <location>
        <begin position="425"/>
        <end position="444"/>
    </location>
</feature>
<name>A0A916K3D2_9BACL</name>
<gene>
    <name evidence="6" type="primary">nosD_1</name>
    <name evidence="6" type="ORF">PAESOLCIP111_03109</name>
</gene>
<dbReference type="AlphaFoldDB" id="A0A916K3D2"/>
<protein>
    <submittedName>
        <fullName evidence="6">ABC transporter binding protein NosD</fullName>
    </submittedName>
</protein>
<feature type="domain" description="Periplasmic copper-binding protein NosD beta helix" evidence="5">
    <location>
        <begin position="166"/>
        <end position="349"/>
    </location>
</feature>
<keyword evidence="4" id="KW-0472">Membrane</keyword>
<accession>A0A916K3D2</accession>
<dbReference type="RefSeq" id="WP_218092868.1">
    <property type="nucleotide sequence ID" value="NZ_CAJVAS010000012.1"/>
</dbReference>
<keyword evidence="4" id="KW-0812">Transmembrane</keyword>
<reference evidence="6" key="1">
    <citation type="submission" date="2021-06" db="EMBL/GenBank/DDBJ databases">
        <authorList>
            <person name="Criscuolo A."/>
        </authorList>
    </citation>
    <scope>NUCLEOTIDE SEQUENCE</scope>
    <source>
        <strain evidence="6">CIP111600</strain>
    </source>
</reference>
<proteinExistence type="predicted"/>
<keyword evidence="3" id="KW-0833">Ubl conjugation pathway</keyword>
<organism evidence="6 7">
    <name type="scientific">Paenibacillus solanacearum</name>
    <dbReference type="NCBI Taxonomy" id="2048548"/>
    <lineage>
        <taxon>Bacteria</taxon>
        <taxon>Bacillati</taxon>
        <taxon>Bacillota</taxon>
        <taxon>Bacilli</taxon>
        <taxon>Bacillales</taxon>
        <taxon>Paenibacillaceae</taxon>
        <taxon>Paenibacillus</taxon>
    </lineage>
</organism>
<evidence type="ECO:0000256" key="2">
    <source>
        <dbReference type="ARBA" id="ARBA00022737"/>
    </source>
</evidence>
<evidence type="ECO:0000313" key="6">
    <source>
        <dbReference type="EMBL" id="CAG7629496.1"/>
    </source>
</evidence>
<keyword evidence="7" id="KW-1185">Reference proteome</keyword>
<dbReference type="PANTHER" id="PTHR22990:SF15">
    <property type="entry name" value="F-BOX ONLY PROTEIN 10"/>
    <property type="match status" value="1"/>
</dbReference>
<dbReference type="PANTHER" id="PTHR22990">
    <property type="entry name" value="F-BOX ONLY PROTEIN"/>
    <property type="match status" value="1"/>
</dbReference>
<evidence type="ECO:0000256" key="4">
    <source>
        <dbReference type="SAM" id="Phobius"/>
    </source>
</evidence>
<dbReference type="SMART" id="SM00710">
    <property type="entry name" value="PbH1"/>
    <property type="match status" value="6"/>
</dbReference>
<evidence type="ECO:0000313" key="7">
    <source>
        <dbReference type="Proteomes" id="UP000693672"/>
    </source>
</evidence>
<dbReference type="InterPro" id="IPR051550">
    <property type="entry name" value="SCF-Subunits/Alg-Epimerases"/>
</dbReference>
<sequence length="450" mass="49692">MTILGHWRWREALLCVAACLALVCIPRVLYAANEETSLIPHLQQLIDNASEGGTLVLPAGSYRGGVTIGKPLTVRAEGTVRIIAANSIEPAIRIDADHVRLQQVQLVQPFSSEAPALLVKGSKAVLDSIGIRTRSFGIMLRDNGQNEIFNSTIQREPDASGEPADRRNGIDLFNSHDNRIYNNTISTMNDGVYLESSHRNRVERNRIDGSRYGIHCMYTDGTIVRDNVGSLNVTGAMIMGVKDAEVTGNTFVKQSESVNSQGLLLFDVQTSRIEGNKAEGNRVGFYIEQSHRNRIANNDLVRNFVGVQLLESDENEFTGNYFWNNVIESEADESRSNRFAGNYWDAFRGIDPSGDGISDISYAMNPFFQKLTSAIPAFQLFFQSPGMQFLESMQTAGIEEWTVDPAPLMKPEAERLPVQDRPGQAGLLASAVMLLLASITIITYTGGKRR</sequence>
<keyword evidence="2" id="KW-0677">Repeat</keyword>
<evidence type="ECO:0000256" key="3">
    <source>
        <dbReference type="ARBA" id="ARBA00022786"/>
    </source>
</evidence>
<evidence type="ECO:0000259" key="5">
    <source>
        <dbReference type="Pfam" id="PF05048"/>
    </source>
</evidence>
<comment type="caution">
    <text evidence="6">The sequence shown here is derived from an EMBL/GenBank/DDBJ whole genome shotgun (WGS) entry which is preliminary data.</text>
</comment>
<dbReference type="NCBIfam" id="TIGR03804">
    <property type="entry name" value="para_beta_helix"/>
    <property type="match status" value="3"/>
</dbReference>
<keyword evidence="4" id="KW-1133">Transmembrane helix</keyword>
<evidence type="ECO:0000256" key="1">
    <source>
        <dbReference type="ARBA" id="ARBA00004906"/>
    </source>
</evidence>
<dbReference type="Pfam" id="PF05048">
    <property type="entry name" value="NosD"/>
    <property type="match status" value="1"/>
</dbReference>
<dbReference type="InterPro" id="IPR022441">
    <property type="entry name" value="Para_beta_helix_rpt-2"/>
</dbReference>
<comment type="pathway">
    <text evidence="1">Protein modification; protein ubiquitination.</text>
</comment>